<sequence length="142" mass="16171">MATTTTRAKATGRQARERVRVTVYLDEPLANWGKQQEGGLSELLRRLLVDARQEQSQTPSHYPPELMAPYKRLIDKKLAQGLTHEEERELAQVRERMGAFDRALPSWERSEAIVAAIDQEFADIRALVESSPKKRRASQAES</sequence>
<reference evidence="1 2" key="1">
    <citation type="submission" date="2020-08" db="EMBL/GenBank/DDBJ databases">
        <title>Genomic Encyclopedia of Type Strains, Phase IV (KMG-IV): sequencing the most valuable type-strain genomes for metagenomic binning, comparative biology and taxonomic classification.</title>
        <authorList>
            <person name="Goeker M."/>
        </authorList>
    </citation>
    <scope>NUCLEOTIDE SEQUENCE [LARGE SCALE GENOMIC DNA]</scope>
    <source>
        <strain evidence="1 2">DSM 23562</strain>
    </source>
</reference>
<comment type="caution">
    <text evidence="1">The sequence shown here is derived from an EMBL/GenBank/DDBJ whole genome shotgun (WGS) entry which is preliminary data.</text>
</comment>
<dbReference type="AlphaFoldDB" id="A0A7W9SXM6"/>
<proteinExistence type="predicted"/>
<accession>A0A7W9SXM6</accession>
<dbReference type="Proteomes" id="UP000520814">
    <property type="component" value="Unassembled WGS sequence"/>
</dbReference>
<organism evidence="1 2">
    <name type="scientific">Armatimonas rosea</name>
    <dbReference type="NCBI Taxonomy" id="685828"/>
    <lineage>
        <taxon>Bacteria</taxon>
        <taxon>Bacillati</taxon>
        <taxon>Armatimonadota</taxon>
        <taxon>Armatimonadia</taxon>
        <taxon>Armatimonadales</taxon>
        <taxon>Armatimonadaceae</taxon>
        <taxon>Armatimonas</taxon>
    </lineage>
</organism>
<evidence type="ECO:0000313" key="2">
    <source>
        <dbReference type="Proteomes" id="UP000520814"/>
    </source>
</evidence>
<keyword evidence="2" id="KW-1185">Reference proteome</keyword>
<protein>
    <submittedName>
        <fullName evidence="1">Uncharacterized protein</fullName>
    </submittedName>
</protein>
<gene>
    <name evidence="1" type="ORF">HNQ39_005946</name>
</gene>
<name>A0A7W9SXM6_ARMRO</name>
<evidence type="ECO:0000313" key="1">
    <source>
        <dbReference type="EMBL" id="MBB6054099.1"/>
    </source>
</evidence>
<dbReference type="EMBL" id="JACHGW010000014">
    <property type="protein sequence ID" value="MBB6054099.1"/>
    <property type="molecule type" value="Genomic_DNA"/>
</dbReference>
<dbReference type="RefSeq" id="WP_184204182.1">
    <property type="nucleotide sequence ID" value="NZ_JACHGW010000014.1"/>
</dbReference>